<accession>G7E3A9</accession>
<evidence type="ECO:0008006" key="4">
    <source>
        <dbReference type="Google" id="ProtNLM"/>
    </source>
</evidence>
<dbReference type="RefSeq" id="XP_014567923.1">
    <property type="nucleotide sequence ID" value="XM_014712437.1"/>
</dbReference>
<dbReference type="EMBL" id="BABT02000119">
    <property type="protein sequence ID" value="GAA97319.1"/>
    <property type="molecule type" value="Genomic_DNA"/>
</dbReference>
<protein>
    <recommendedName>
        <fullName evidence="4">CNH domain-containing protein</fullName>
    </recommendedName>
</protein>
<dbReference type="OrthoDB" id="2590590at2759"/>
<comment type="caution">
    <text evidence="2">The sequence shown here is derived from an EMBL/GenBank/DDBJ whole genome shotgun (WGS) entry which is preliminary data.</text>
</comment>
<organism evidence="2 3">
    <name type="scientific">Mixia osmundae (strain CBS 9802 / IAM 14324 / JCM 22182 / KY 12970)</name>
    <dbReference type="NCBI Taxonomy" id="764103"/>
    <lineage>
        <taxon>Eukaryota</taxon>
        <taxon>Fungi</taxon>
        <taxon>Dikarya</taxon>
        <taxon>Basidiomycota</taxon>
        <taxon>Pucciniomycotina</taxon>
        <taxon>Mixiomycetes</taxon>
        <taxon>Mixiales</taxon>
        <taxon>Mixiaceae</taxon>
        <taxon>Mixia</taxon>
    </lineage>
</organism>
<sequence>MDFLEIAPVETAIDWPFDDEPLERTASPLAQPFSAKAAHLTTEHDARNPPTYGELQAIEPPDSRFHRWRDWVAKRAGERYIDQSAPPPRRARPVGASLPLSSTEQLSSIRTAYDDPPRLFVHPSCKTRLTRHTALASIGSRFVSLGIESTPLCSAALPVTVDVRTEQDAVESLPRYILIGTNEGLYALDLAPRLSLNERSDQVNLEDANAVMILEDLGVTQLFVWEEPGSERGIVLGLVDEGPTRSLRMWPLASILNLVRWRTTSSASTAVKAQSKRLNRQSMPDGLTALRKMFAATAIRPDAIDEQEGPLLSRRSLNLGKRRSLLMCPPATSNDMPDEKYERARPLRSDQEWAQSFIDVVEPSYGEGKILFFDVTTYPGGRLYLSIATKSTLDVYESITHTDRCFESIACLAVHNTPTSATIIEARNDLFEQGLSADYASRTQLAAYVTLKSRSVAIRLLDGAVRELTLGSGRDRSSSNGSHGSVSSVSSSHSPGKRKLWCPLIHIAYGRPSLLAFSKGNRTVIAADPFPFDDTAFAGSIRPLKPATIQGRTALDWDSQGLSQVITLDANKGTRDLHIFAAFGDTSLEVQEVRLSAPRLSRNQKSKIEADSTMSYNFSTEISLLGVLADGIALLRVTSLLEHKLVLLIAEAASS</sequence>
<name>G7E3A9_MIXOS</name>
<proteinExistence type="predicted"/>
<reference evidence="2 3" key="2">
    <citation type="journal article" date="2012" name="Open Biol.">
        <title>Characteristics of nucleosomes and linker DNA regions on the genome of the basidiomycete Mixia osmundae revealed by mono- and dinucleosome mapping.</title>
        <authorList>
            <person name="Nishida H."/>
            <person name="Kondo S."/>
            <person name="Matsumoto T."/>
            <person name="Suzuki Y."/>
            <person name="Yoshikawa H."/>
            <person name="Taylor T.D."/>
            <person name="Sugiyama J."/>
        </authorList>
    </citation>
    <scope>NUCLEOTIDE SEQUENCE [LARGE SCALE GENOMIC DNA]</scope>
    <source>
        <strain evidence="3">CBS 9802 / IAM 14324 / JCM 22182 / KY 12970</strain>
    </source>
</reference>
<feature type="compositionally biased region" description="Low complexity" evidence="1">
    <location>
        <begin position="478"/>
        <end position="494"/>
    </location>
</feature>
<dbReference type="HOGENOM" id="CLU_012233_0_0_1"/>
<evidence type="ECO:0000313" key="3">
    <source>
        <dbReference type="Proteomes" id="UP000009131"/>
    </source>
</evidence>
<evidence type="ECO:0000313" key="2">
    <source>
        <dbReference type="EMBL" id="GAA97319.1"/>
    </source>
</evidence>
<gene>
    <name evidence="2" type="primary">Mo03997</name>
    <name evidence="2" type="ORF">E5Q_03997</name>
</gene>
<dbReference type="InParanoid" id="G7E3A9"/>
<keyword evidence="3" id="KW-1185">Reference proteome</keyword>
<dbReference type="AlphaFoldDB" id="G7E3A9"/>
<dbReference type="Proteomes" id="UP000009131">
    <property type="component" value="Unassembled WGS sequence"/>
</dbReference>
<feature type="region of interest" description="Disordered" evidence="1">
    <location>
        <begin position="472"/>
        <end position="496"/>
    </location>
</feature>
<dbReference type="eggNOG" id="ENOG502R294">
    <property type="taxonomic scope" value="Eukaryota"/>
</dbReference>
<feature type="region of interest" description="Disordered" evidence="1">
    <location>
        <begin position="38"/>
        <end position="57"/>
    </location>
</feature>
<evidence type="ECO:0000256" key="1">
    <source>
        <dbReference type="SAM" id="MobiDB-lite"/>
    </source>
</evidence>
<reference evidence="2 3" key="1">
    <citation type="journal article" date="2011" name="J. Gen. Appl. Microbiol.">
        <title>Draft genome sequencing of the enigmatic basidiomycete Mixia osmundae.</title>
        <authorList>
            <person name="Nishida H."/>
            <person name="Nagatsuka Y."/>
            <person name="Sugiyama J."/>
        </authorList>
    </citation>
    <scope>NUCLEOTIDE SEQUENCE [LARGE SCALE GENOMIC DNA]</scope>
    <source>
        <strain evidence="3">CBS 9802 / IAM 14324 / JCM 22182 / KY 12970</strain>
    </source>
</reference>
<dbReference type="STRING" id="764103.G7E3A9"/>